<dbReference type="GO" id="GO:0022857">
    <property type="term" value="F:transmembrane transporter activity"/>
    <property type="evidence" value="ECO:0007669"/>
    <property type="project" value="InterPro"/>
</dbReference>
<evidence type="ECO:0000313" key="11">
    <source>
        <dbReference type="Proteomes" id="UP000039046"/>
    </source>
</evidence>
<evidence type="ECO:0000259" key="9">
    <source>
        <dbReference type="Pfam" id="PF12821"/>
    </source>
</evidence>
<protein>
    <submittedName>
        <fullName evidence="10">Putative Pheromone-regulated membrane protein</fullName>
    </submittedName>
</protein>
<dbReference type="InterPro" id="IPR051361">
    <property type="entry name" value="ThrE/Ser_Exporter"/>
</dbReference>
<accession>A0A0A1TGH3</accession>
<feature type="transmembrane region" description="Helical" evidence="7">
    <location>
        <begin position="699"/>
        <end position="719"/>
    </location>
</feature>
<feature type="region of interest" description="Disordered" evidence="6">
    <location>
        <begin position="333"/>
        <end position="359"/>
    </location>
</feature>
<comment type="similarity">
    <text evidence="5">Belongs to the ThrE exporter (TC 2.A.79) family.</text>
</comment>
<evidence type="ECO:0000256" key="5">
    <source>
        <dbReference type="ARBA" id="ARBA00034125"/>
    </source>
</evidence>
<comment type="subcellular location">
    <subcellularLocation>
        <location evidence="1">Membrane</location>
        <topology evidence="1">Multi-pass membrane protein</topology>
    </subcellularLocation>
</comment>
<feature type="transmembrane region" description="Helical" evidence="7">
    <location>
        <begin position="544"/>
        <end position="565"/>
    </location>
</feature>
<evidence type="ECO:0000256" key="7">
    <source>
        <dbReference type="SAM" id="Phobius"/>
    </source>
</evidence>
<feature type="transmembrane region" description="Helical" evidence="7">
    <location>
        <begin position="676"/>
        <end position="693"/>
    </location>
</feature>
<feature type="transmembrane region" description="Helical" evidence="7">
    <location>
        <begin position="611"/>
        <end position="633"/>
    </location>
</feature>
<organism evidence="10 11">
    <name type="scientific">[Torrubiella] hemipterigena</name>
    <dbReference type="NCBI Taxonomy" id="1531966"/>
    <lineage>
        <taxon>Eukaryota</taxon>
        <taxon>Fungi</taxon>
        <taxon>Dikarya</taxon>
        <taxon>Ascomycota</taxon>
        <taxon>Pezizomycotina</taxon>
        <taxon>Sordariomycetes</taxon>
        <taxon>Hypocreomycetidae</taxon>
        <taxon>Hypocreales</taxon>
        <taxon>Clavicipitaceae</taxon>
        <taxon>Clavicipitaceae incertae sedis</taxon>
        <taxon>'Torrubiella' clade</taxon>
    </lineage>
</organism>
<sequence>MDQSHESSQQSDPDAGAGSSPKDYAYTGSSNSGPTTPLAEPGQAEVHAAAARKEKGRVRFNSNAALTQRPVGGHLVIPSPERSPSPAKLVRPSALRAGSSGSVPTLQQFQQESLDASEKSISAAAAHERARQIADKLQRNSPRASVESNEHVIIDQGHESDIPLQDLSVYPHQTADNGHQSYGDSQSALEESQYLQEEAQSLVRSHTRAYRDNPATHLHTNKDNGEGSSSQVVPSDTNGGIYDGVYTVPPPEEYRGGVLSQLLRLYKSTENPLGGGTNYMSHRRHRSTSSTGPHTPGSESGTTTPSRKKWYEQNKSQDTLANLIEASARLANPALGHQSKHDTETDKKHAKKRPGYKRSNSAARLSAYWQKEEARITVHIAETLARQGYIIKLCRALMLFGAPTHRLEEYLSMTARVLEIEGQFLYLPGCMIISFDDKSTHTTEVRIVRLVQGIDLGKLKDVHHIYKEVMHDVIGVEEGTERLEDLVNAKDKFSEWFRVLVFGFTSAMAAPFSFKARLIDLPIIFLFGCIVGLLQIIVAPRSNFYSNVFEVTATVLISFLARAFGSIRGGSLFCFSALAQSGIVMLLPGYAVLCSALELQSRAIVPGSIRIVYAIVYSLLIGFGITVGAALWGLFDAEATSKTTCDNPLDGELAFIFVPFFIICISILYQAKWRQMPMMIIIAFAGYVVNYFSGQKFKASPQIANTLGALCVGVLANLYSRIRHGVAAATLIPAIFVQVPGGLASTGGLLSGLQTANLLTNSKNNGTTTPANSTSQFNGGQLSSVVFDVAASMVQIAIGIAVGLFISALVVYPLGKRRSGLFSF</sequence>
<feature type="transmembrane region" description="Helical" evidence="7">
    <location>
        <begin position="519"/>
        <end position="537"/>
    </location>
</feature>
<feature type="region of interest" description="Disordered" evidence="6">
    <location>
        <begin position="214"/>
        <end position="238"/>
    </location>
</feature>
<gene>
    <name evidence="10" type="ORF">VHEMI05213</name>
</gene>
<evidence type="ECO:0000256" key="6">
    <source>
        <dbReference type="SAM" id="MobiDB-lite"/>
    </source>
</evidence>
<evidence type="ECO:0000256" key="3">
    <source>
        <dbReference type="ARBA" id="ARBA00022989"/>
    </source>
</evidence>
<dbReference type="InterPro" id="IPR010619">
    <property type="entry name" value="ThrE-like_N"/>
</dbReference>
<feature type="domain" description="Threonine/serine exporter-like N-terminal" evidence="8">
    <location>
        <begin position="389"/>
        <end position="631"/>
    </location>
</feature>
<feature type="transmembrane region" description="Helical" evidence="7">
    <location>
        <begin position="577"/>
        <end position="599"/>
    </location>
</feature>
<keyword evidence="2 7" id="KW-0812">Transmembrane</keyword>
<dbReference type="EMBL" id="CDHN01000002">
    <property type="protein sequence ID" value="CEJ89368.1"/>
    <property type="molecule type" value="Genomic_DNA"/>
</dbReference>
<feature type="domain" description="Threonine/Serine exporter ThrE" evidence="9">
    <location>
        <begin position="655"/>
        <end position="809"/>
    </location>
</feature>
<keyword evidence="3 7" id="KW-1133">Transmembrane helix</keyword>
<evidence type="ECO:0000256" key="2">
    <source>
        <dbReference type="ARBA" id="ARBA00022692"/>
    </source>
</evidence>
<dbReference type="Proteomes" id="UP000039046">
    <property type="component" value="Unassembled WGS sequence"/>
</dbReference>
<feature type="compositionally biased region" description="Polar residues" evidence="6">
    <location>
        <begin position="226"/>
        <end position="238"/>
    </location>
</feature>
<feature type="region of interest" description="Disordered" evidence="6">
    <location>
        <begin position="1"/>
        <end position="148"/>
    </location>
</feature>
<feature type="compositionally biased region" description="Basic and acidic residues" evidence="6">
    <location>
        <begin position="126"/>
        <end position="138"/>
    </location>
</feature>
<feature type="transmembrane region" description="Helical" evidence="7">
    <location>
        <begin position="793"/>
        <end position="814"/>
    </location>
</feature>
<dbReference type="Pfam" id="PF06738">
    <property type="entry name" value="ThrE"/>
    <property type="match status" value="1"/>
</dbReference>
<proteinExistence type="inferred from homology"/>
<dbReference type="PANTHER" id="PTHR31082:SF4">
    <property type="entry name" value="PHEROMONE-REGULATED MEMBRANE PROTEIN 10"/>
    <property type="match status" value="1"/>
</dbReference>
<feature type="transmembrane region" description="Helical" evidence="7">
    <location>
        <begin position="726"/>
        <end position="750"/>
    </location>
</feature>
<feature type="region of interest" description="Disordered" evidence="6">
    <location>
        <begin position="273"/>
        <end position="309"/>
    </location>
</feature>
<keyword evidence="11" id="KW-1185">Reference proteome</keyword>
<dbReference type="PANTHER" id="PTHR31082">
    <property type="entry name" value="PHEROMONE-REGULATED MEMBRANE PROTEIN 10"/>
    <property type="match status" value="1"/>
</dbReference>
<evidence type="ECO:0000256" key="1">
    <source>
        <dbReference type="ARBA" id="ARBA00004141"/>
    </source>
</evidence>
<feature type="transmembrane region" description="Helical" evidence="7">
    <location>
        <begin position="653"/>
        <end position="669"/>
    </location>
</feature>
<evidence type="ECO:0000313" key="10">
    <source>
        <dbReference type="EMBL" id="CEJ89368.1"/>
    </source>
</evidence>
<reference evidence="10 11" key="1">
    <citation type="journal article" date="2015" name="Genome Announc.">
        <title>Draft Genome Sequence and Gene Annotation of the Entomopathogenic Fungus Verticillium hemipterigenum.</title>
        <authorList>
            <person name="Horn F."/>
            <person name="Habel A."/>
            <person name="Scharf D.H."/>
            <person name="Dworschak J."/>
            <person name="Brakhage A.A."/>
            <person name="Guthke R."/>
            <person name="Hertweck C."/>
            <person name="Linde J."/>
        </authorList>
    </citation>
    <scope>NUCLEOTIDE SEQUENCE [LARGE SCALE GENOMIC DNA]</scope>
</reference>
<dbReference type="OrthoDB" id="413008at2759"/>
<feature type="compositionally biased region" description="Polar residues" evidence="6">
    <location>
        <begin position="99"/>
        <end position="114"/>
    </location>
</feature>
<dbReference type="HOGENOM" id="CLU_007078_2_0_1"/>
<keyword evidence="4 7" id="KW-0472">Membrane</keyword>
<feature type="compositionally biased region" description="Polar residues" evidence="6">
    <location>
        <begin position="1"/>
        <end position="12"/>
    </location>
</feature>
<name>A0A0A1TGH3_9HYPO</name>
<dbReference type="AlphaFoldDB" id="A0A0A1TGH3"/>
<evidence type="ECO:0000256" key="4">
    <source>
        <dbReference type="ARBA" id="ARBA00023136"/>
    </source>
</evidence>
<feature type="compositionally biased region" description="Low complexity" evidence="6">
    <location>
        <begin position="288"/>
        <end position="305"/>
    </location>
</feature>
<evidence type="ECO:0000259" key="8">
    <source>
        <dbReference type="Pfam" id="PF06738"/>
    </source>
</evidence>
<dbReference type="InterPro" id="IPR024528">
    <property type="entry name" value="ThrE_2"/>
</dbReference>
<dbReference type="Pfam" id="PF12821">
    <property type="entry name" value="ThrE_2"/>
    <property type="match status" value="1"/>
</dbReference>
<dbReference type="GO" id="GO:0016020">
    <property type="term" value="C:membrane"/>
    <property type="evidence" value="ECO:0007669"/>
    <property type="project" value="UniProtKB-SubCell"/>
</dbReference>